<dbReference type="AlphaFoldDB" id="A0A6A4P5H0"/>
<reference evidence="2" key="1">
    <citation type="journal article" date="2020" name="Nat. Commun.">
        <title>Genome sequence of the cluster root forming white lupin.</title>
        <authorList>
            <person name="Hufnagel B."/>
            <person name="Marques A."/>
            <person name="Soriano A."/>
            <person name="Marques L."/>
            <person name="Divol F."/>
            <person name="Doumas P."/>
            <person name="Sallet E."/>
            <person name="Mancinotti D."/>
            <person name="Carrere S."/>
            <person name="Marande W."/>
            <person name="Arribat S."/>
            <person name="Keller J."/>
            <person name="Huneau C."/>
            <person name="Blein T."/>
            <person name="Aime D."/>
            <person name="Laguerre M."/>
            <person name="Taylor J."/>
            <person name="Schubert V."/>
            <person name="Nelson M."/>
            <person name="Geu-Flores F."/>
            <person name="Crespi M."/>
            <person name="Gallardo-Guerrero K."/>
            <person name="Delaux P.-M."/>
            <person name="Salse J."/>
            <person name="Berges H."/>
            <person name="Guyot R."/>
            <person name="Gouzy J."/>
            <person name="Peret B."/>
        </authorList>
    </citation>
    <scope>NUCLEOTIDE SEQUENCE [LARGE SCALE GENOMIC DNA]</scope>
    <source>
        <strain evidence="2">cv. Amiga</strain>
    </source>
</reference>
<name>A0A6A4P5H0_LUPAL</name>
<evidence type="ECO:0000313" key="2">
    <source>
        <dbReference type="Proteomes" id="UP000447434"/>
    </source>
</evidence>
<evidence type="ECO:0000313" key="1">
    <source>
        <dbReference type="EMBL" id="KAE9600033.1"/>
    </source>
</evidence>
<accession>A0A6A4P5H0</accession>
<dbReference type="EMBL" id="WOCE01000014">
    <property type="protein sequence ID" value="KAE9600033.1"/>
    <property type="molecule type" value="Genomic_DNA"/>
</dbReference>
<protein>
    <submittedName>
        <fullName evidence="1">Putative (+)-abscisic acid 8'-hydroxylase</fullName>
    </submittedName>
</protein>
<proteinExistence type="predicted"/>
<sequence length="48" mass="5696">MIMIHHLVTKFRWEVVGSESGIEYDPFPLPFNGFQARYWKESTSYKAT</sequence>
<keyword evidence="2" id="KW-1185">Reference proteome</keyword>
<dbReference type="Proteomes" id="UP000447434">
    <property type="component" value="Chromosome 14"/>
</dbReference>
<organism evidence="1 2">
    <name type="scientific">Lupinus albus</name>
    <name type="common">White lupine</name>
    <name type="synonym">Lupinus termis</name>
    <dbReference type="NCBI Taxonomy" id="3870"/>
    <lineage>
        <taxon>Eukaryota</taxon>
        <taxon>Viridiplantae</taxon>
        <taxon>Streptophyta</taxon>
        <taxon>Embryophyta</taxon>
        <taxon>Tracheophyta</taxon>
        <taxon>Spermatophyta</taxon>
        <taxon>Magnoliopsida</taxon>
        <taxon>eudicotyledons</taxon>
        <taxon>Gunneridae</taxon>
        <taxon>Pentapetalae</taxon>
        <taxon>rosids</taxon>
        <taxon>fabids</taxon>
        <taxon>Fabales</taxon>
        <taxon>Fabaceae</taxon>
        <taxon>Papilionoideae</taxon>
        <taxon>50 kb inversion clade</taxon>
        <taxon>genistoids sensu lato</taxon>
        <taxon>core genistoids</taxon>
        <taxon>Genisteae</taxon>
        <taxon>Lupinus</taxon>
    </lineage>
</organism>
<comment type="caution">
    <text evidence="1">The sequence shown here is derived from an EMBL/GenBank/DDBJ whole genome shotgun (WGS) entry which is preliminary data.</text>
</comment>
<dbReference type="OrthoDB" id="1470350at2759"/>
<gene>
    <name evidence="1" type="ORF">Lalb_Chr14g0368671</name>
</gene>